<dbReference type="OrthoDB" id="5345392at2759"/>
<evidence type="ECO:0000313" key="2">
    <source>
        <dbReference type="EMBL" id="EEP78576.1"/>
    </source>
</evidence>
<organism evidence="2 3">
    <name type="scientific">Uncinocarpus reesii (strain UAMH 1704)</name>
    <dbReference type="NCBI Taxonomy" id="336963"/>
    <lineage>
        <taxon>Eukaryota</taxon>
        <taxon>Fungi</taxon>
        <taxon>Dikarya</taxon>
        <taxon>Ascomycota</taxon>
        <taxon>Pezizomycotina</taxon>
        <taxon>Eurotiomycetes</taxon>
        <taxon>Eurotiomycetidae</taxon>
        <taxon>Onygenales</taxon>
        <taxon>Onygenaceae</taxon>
        <taxon>Uncinocarpus</taxon>
    </lineage>
</organism>
<dbReference type="Proteomes" id="UP000002058">
    <property type="component" value="Unassembled WGS sequence"/>
</dbReference>
<dbReference type="InParanoid" id="C4JQU0"/>
<dbReference type="InterPro" id="IPR024662">
    <property type="entry name" value="Trs65"/>
</dbReference>
<sequence>MSAADFLSNAKIHTIIPQASEVNLEEALKLSLERDVGSCQLPFTTLPQRSLLFFGENSAAACRAFLSYQKSIDELVTVYIALQLEKSTDTTLKSHLPGASIRLDVFTAHAEGLQPNFEDASTRELICSGFVQDVDDPLVIIHTVDSDEYKHDYIYVIWKVDAYLRRPRTRLQQPCVVFMASATFSPPKVVVEDDYLPSRAPASLNIFEALRHDPSLHASKPHLPTSRLLHVAPSKAEGRAYRISQPLHNPIRIIPVASAKVRYSRLNTYSSTAVTMASLDFEVTPFTKLDMVLESVDLSLSAGTVTNMSLACGSGLPIVCRARDDITLVFKLIPDENGCSSVSTTATHSALDISIRALVLLSQDCRPKILMRWKTNVDFSLPLNPTFGGPSQVLQRNSRPTNLSMAPVDEAFSKIHPPSFAASSAISHDVAMSLYAPRHIEASQTFDWDVFVVNRSDKPRTFAMLVLPNKSSRFQNFIPNRAPLSILDAEDVANAVTNENHILSTTQSAATSYETRLLFLSADLKFT</sequence>
<dbReference type="GeneID" id="8441996"/>
<dbReference type="InterPro" id="IPR055420">
    <property type="entry name" value="IgD3_Trs65"/>
</dbReference>
<dbReference type="GO" id="GO:0005802">
    <property type="term" value="C:trans-Golgi network"/>
    <property type="evidence" value="ECO:0007669"/>
    <property type="project" value="TreeGrafter"/>
</dbReference>
<dbReference type="GO" id="GO:1990071">
    <property type="term" value="C:TRAPPII protein complex"/>
    <property type="evidence" value="ECO:0007669"/>
    <property type="project" value="InterPro"/>
</dbReference>
<proteinExistence type="predicted"/>
<keyword evidence="3" id="KW-1185">Reference proteome</keyword>
<gene>
    <name evidence="2" type="ORF">UREG_03422</name>
</gene>
<protein>
    <recommendedName>
        <fullName evidence="1">Trafficking protein particle complex II-specific subunit 65 IgD3 domain-containing protein</fullName>
    </recommendedName>
</protein>
<dbReference type="eggNOG" id="ENOG502SGQ1">
    <property type="taxonomic scope" value="Eukaryota"/>
</dbReference>
<name>C4JQU0_UNCRE</name>
<dbReference type="AlphaFoldDB" id="C4JQU0"/>
<accession>C4JQU0</accession>
<dbReference type="KEGG" id="ure:UREG_03422"/>
<evidence type="ECO:0000259" key="1">
    <source>
        <dbReference type="Pfam" id="PF12735"/>
    </source>
</evidence>
<dbReference type="RefSeq" id="XP_002543905.1">
    <property type="nucleotide sequence ID" value="XM_002543859.1"/>
</dbReference>
<dbReference type="HOGENOM" id="CLU_015118_0_0_1"/>
<dbReference type="GO" id="GO:0006891">
    <property type="term" value="P:intra-Golgi vesicle-mediated transport"/>
    <property type="evidence" value="ECO:0007669"/>
    <property type="project" value="InterPro"/>
</dbReference>
<dbReference type="EMBL" id="CH476616">
    <property type="protein sequence ID" value="EEP78576.1"/>
    <property type="molecule type" value="Genomic_DNA"/>
</dbReference>
<dbReference type="Pfam" id="PF12735">
    <property type="entry name" value="IgD3_Trs65"/>
    <property type="match status" value="1"/>
</dbReference>
<dbReference type="STRING" id="336963.C4JQU0"/>
<dbReference type="PANTHER" id="PTHR28159:SF1">
    <property type="entry name" value="TRAFFICKING PROTEIN PARTICLE COMPLEX II-SPECIFIC SUBUNIT 65"/>
    <property type="match status" value="1"/>
</dbReference>
<reference evidence="3" key="1">
    <citation type="journal article" date="2009" name="Genome Res.">
        <title>Comparative genomic analyses of the human fungal pathogens Coccidioides and their relatives.</title>
        <authorList>
            <person name="Sharpton T.J."/>
            <person name="Stajich J.E."/>
            <person name="Rounsley S.D."/>
            <person name="Gardner M.J."/>
            <person name="Wortman J.R."/>
            <person name="Jordar V.S."/>
            <person name="Maiti R."/>
            <person name="Kodira C.D."/>
            <person name="Neafsey D.E."/>
            <person name="Zeng Q."/>
            <person name="Hung C.-Y."/>
            <person name="McMahan C."/>
            <person name="Muszewska A."/>
            <person name="Grynberg M."/>
            <person name="Mandel M.A."/>
            <person name="Kellner E.M."/>
            <person name="Barker B.M."/>
            <person name="Galgiani J.N."/>
            <person name="Orbach M.J."/>
            <person name="Kirkland T.N."/>
            <person name="Cole G.T."/>
            <person name="Henn M.R."/>
            <person name="Birren B.W."/>
            <person name="Taylor J.W."/>
        </authorList>
    </citation>
    <scope>NUCLEOTIDE SEQUENCE [LARGE SCALE GENOMIC DNA]</scope>
    <source>
        <strain evidence="3">UAMH 1704</strain>
    </source>
</reference>
<dbReference type="PANTHER" id="PTHR28159">
    <property type="entry name" value="TRAFFICKING PROTEIN PARTICLE COMPLEX II-SPECIFIC SUBUNIT 65"/>
    <property type="match status" value="1"/>
</dbReference>
<evidence type="ECO:0000313" key="3">
    <source>
        <dbReference type="Proteomes" id="UP000002058"/>
    </source>
</evidence>
<feature type="domain" description="Trafficking protein particle complex II-specific subunit 65 IgD3" evidence="1">
    <location>
        <begin position="423"/>
        <end position="525"/>
    </location>
</feature>
<dbReference type="VEuPathDB" id="FungiDB:UREG_03422"/>